<gene>
    <name evidence="7" type="ORF">ACFSYJ_09455</name>
</gene>
<name>A0ABW5GCZ2_9PSEU</name>
<dbReference type="PANTHER" id="PTHR47506">
    <property type="entry name" value="TRANSCRIPTIONAL REGULATORY PROTEIN"/>
    <property type="match status" value="1"/>
</dbReference>
<evidence type="ECO:0000313" key="7">
    <source>
        <dbReference type="EMBL" id="MFD2458828.1"/>
    </source>
</evidence>
<keyword evidence="3 5" id="KW-0238">DNA-binding</keyword>
<evidence type="ECO:0000256" key="2">
    <source>
        <dbReference type="ARBA" id="ARBA00023015"/>
    </source>
</evidence>
<dbReference type="PANTHER" id="PTHR47506:SF7">
    <property type="entry name" value="TRANSCRIPTIONAL REGULATORY PROTEIN"/>
    <property type="match status" value="1"/>
</dbReference>
<dbReference type="Proteomes" id="UP001597419">
    <property type="component" value="Unassembled WGS sequence"/>
</dbReference>
<dbReference type="Pfam" id="PF00440">
    <property type="entry name" value="TetR_N"/>
    <property type="match status" value="1"/>
</dbReference>
<feature type="domain" description="HTH tetR-type" evidence="6">
    <location>
        <begin position="10"/>
        <end position="70"/>
    </location>
</feature>
<keyword evidence="8" id="KW-1185">Reference proteome</keyword>
<evidence type="ECO:0000313" key="8">
    <source>
        <dbReference type="Proteomes" id="UP001597419"/>
    </source>
</evidence>
<protein>
    <submittedName>
        <fullName evidence="7">TetR/AcrR family transcriptional regulator</fullName>
    </submittedName>
</protein>
<evidence type="ECO:0000259" key="6">
    <source>
        <dbReference type="PROSITE" id="PS50977"/>
    </source>
</evidence>
<proteinExistence type="predicted"/>
<dbReference type="SUPFAM" id="SSF46689">
    <property type="entry name" value="Homeodomain-like"/>
    <property type="match status" value="1"/>
</dbReference>
<comment type="caution">
    <text evidence="7">The sequence shown here is derived from an EMBL/GenBank/DDBJ whole genome shotgun (WGS) entry which is preliminary data.</text>
</comment>
<organism evidence="7 8">
    <name type="scientific">Amycolatopsis samaneae</name>
    <dbReference type="NCBI Taxonomy" id="664691"/>
    <lineage>
        <taxon>Bacteria</taxon>
        <taxon>Bacillati</taxon>
        <taxon>Actinomycetota</taxon>
        <taxon>Actinomycetes</taxon>
        <taxon>Pseudonocardiales</taxon>
        <taxon>Pseudonocardiaceae</taxon>
        <taxon>Amycolatopsis</taxon>
    </lineage>
</organism>
<dbReference type="SUPFAM" id="SSF48498">
    <property type="entry name" value="Tetracyclin repressor-like, C-terminal domain"/>
    <property type="match status" value="1"/>
</dbReference>
<dbReference type="InterPro" id="IPR001647">
    <property type="entry name" value="HTH_TetR"/>
</dbReference>
<reference evidence="8" key="1">
    <citation type="journal article" date="2019" name="Int. J. Syst. Evol. Microbiol.">
        <title>The Global Catalogue of Microorganisms (GCM) 10K type strain sequencing project: providing services to taxonomists for standard genome sequencing and annotation.</title>
        <authorList>
            <consortium name="The Broad Institute Genomics Platform"/>
            <consortium name="The Broad Institute Genome Sequencing Center for Infectious Disease"/>
            <person name="Wu L."/>
            <person name="Ma J."/>
        </authorList>
    </citation>
    <scope>NUCLEOTIDE SEQUENCE [LARGE SCALE GENOMIC DNA]</scope>
    <source>
        <strain evidence="8">CGMCC 4.7643</strain>
    </source>
</reference>
<dbReference type="Gene3D" id="1.10.357.10">
    <property type="entry name" value="Tetracycline Repressor, domain 2"/>
    <property type="match status" value="1"/>
</dbReference>
<dbReference type="PROSITE" id="PS50977">
    <property type="entry name" value="HTH_TETR_2"/>
    <property type="match status" value="1"/>
</dbReference>
<dbReference type="EMBL" id="JBHUKU010000004">
    <property type="protein sequence ID" value="MFD2458828.1"/>
    <property type="molecule type" value="Genomic_DNA"/>
</dbReference>
<dbReference type="Pfam" id="PF13977">
    <property type="entry name" value="TetR_C_6"/>
    <property type="match status" value="1"/>
</dbReference>
<keyword evidence="1" id="KW-0678">Repressor</keyword>
<keyword evidence="4" id="KW-0804">Transcription</keyword>
<evidence type="ECO:0000256" key="3">
    <source>
        <dbReference type="ARBA" id="ARBA00023125"/>
    </source>
</evidence>
<evidence type="ECO:0000256" key="5">
    <source>
        <dbReference type="PROSITE-ProRule" id="PRU00335"/>
    </source>
</evidence>
<dbReference type="InterPro" id="IPR009057">
    <property type="entry name" value="Homeodomain-like_sf"/>
</dbReference>
<keyword evidence="2" id="KW-0805">Transcription regulation</keyword>
<evidence type="ECO:0000256" key="1">
    <source>
        <dbReference type="ARBA" id="ARBA00022491"/>
    </source>
</evidence>
<feature type="DNA-binding region" description="H-T-H motif" evidence="5">
    <location>
        <begin position="33"/>
        <end position="52"/>
    </location>
</feature>
<dbReference type="RefSeq" id="WP_345387265.1">
    <property type="nucleotide sequence ID" value="NZ_BAABHG010000002.1"/>
</dbReference>
<evidence type="ECO:0000256" key="4">
    <source>
        <dbReference type="ARBA" id="ARBA00023163"/>
    </source>
</evidence>
<dbReference type="InterPro" id="IPR039538">
    <property type="entry name" value="BetI_C"/>
</dbReference>
<dbReference type="InterPro" id="IPR036271">
    <property type="entry name" value="Tet_transcr_reg_TetR-rel_C_sf"/>
</dbReference>
<dbReference type="PRINTS" id="PR00455">
    <property type="entry name" value="HTHTETR"/>
</dbReference>
<sequence length="205" mass="22751">MPKSPTKTRPKTVAALMSSARELFVERGYHATSISDICGHAGLTRGAFYSNYPSKEHLFLALYDTETDRVLEDLERAARDVTEAGAHPVARILEYLATHRRNDRQWFLVSMEFTLHAARHPELAAELAPHEDRLTTAMADLLTTLRPRLSPGDARDLAWLITALHEGTTAQELIHGAPATAFRARTVPRVVDTLATEMLGEDGKP</sequence>
<accession>A0ABW5GCZ2</accession>